<evidence type="ECO:0000313" key="2">
    <source>
        <dbReference type="EMBL" id="SCB50214.1"/>
    </source>
</evidence>
<reference evidence="3" key="1">
    <citation type="submission" date="2016-08" db="EMBL/GenBank/DDBJ databases">
        <authorList>
            <person name="Varghese N."/>
            <person name="Submissions Spin"/>
        </authorList>
    </citation>
    <scope>NUCLEOTIDE SEQUENCE [LARGE SCALE GENOMIC DNA]</scope>
    <source>
        <strain evidence="3">HAMBI 2975</strain>
    </source>
</reference>
<dbReference type="PROSITE" id="PS51257">
    <property type="entry name" value="PROKAR_LIPOPROTEIN"/>
    <property type="match status" value="1"/>
</dbReference>
<dbReference type="OrthoDB" id="8265610at2"/>
<sequence>MTTIVRCCILGLMAVALAGCAYKPLKAPCSPNEGGTPLAYTDTPTHQVPAAFTALDSCGPMRPI</sequence>
<dbReference type="Proteomes" id="UP000199101">
    <property type="component" value="Unassembled WGS sequence"/>
</dbReference>
<keyword evidence="1" id="KW-0732">Signal</keyword>
<dbReference type="RefSeq" id="WP_092720094.1">
    <property type="nucleotide sequence ID" value="NZ_FMAG01000015.1"/>
</dbReference>
<evidence type="ECO:0000256" key="1">
    <source>
        <dbReference type="SAM" id="SignalP"/>
    </source>
</evidence>
<evidence type="ECO:0000313" key="3">
    <source>
        <dbReference type="Proteomes" id="UP000199101"/>
    </source>
</evidence>
<evidence type="ECO:0008006" key="4">
    <source>
        <dbReference type="Google" id="ProtNLM"/>
    </source>
</evidence>
<dbReference type="EMBL" id="FMAG01000015">
    <property type="protein sequence ID" value="SCB50214.1"/>
    <property type="molecule type" value="Genomic_DNA"/>
</dbReference>
<keyword evidence="3" id="KW-1185">Reference proteome</keyword>
<gene>
    <name evidence="2" type="ORF">GA0061103_0781</name>
</gene>
<accession>A0A1C3XE08</accession>
<dbReference type="STRING" id="410764.GA0061103_0781"/>
<name>A0A1C3XE08_9HYPH</name>
<dbReference type="AlphaFoldDB" id="A0A1C3XE08"/>
<proteinExistence type="predicted"/>
<feature type="chain" id="PRO_5008686487" description="Lipoprotein" evidence="1">
    <location>
        <begin position="19"/>
        <end position="64"/>
    </location>
</feature>
<protein>
    <recommendedName>
        <fullName evidence="4">Lipoprotein</fullName>
    </recommendedName>
</protein>
<organism evidence="2 3">
    <name type="scientific">Rhizobium multihospitium</name>
    <dbReference type="NCBI Taxonomy" id="410764"/>
    <lineage>
        <taxon>Bacteria</taxon>
        <taxon>Pseudomonadati</taxon>
        <taxon>Pseudomonadota</taxon>
        <taxon>Alphaproteobacteria</taxon>
        <taxon>Hyphomicrobiales</taxon>
        <taxon>Rhizobiaceae</taxon>
        <taxon>Rhizobium/Agrobacterium group</taxon>
        <taxon>Rhizobium</taxon>
    </lineage>
</organism>
<feature type="signal peptide" evidence="1">
    <location>
        <begin position="1"/>
        <end position="18"/>
    </location>
</feature>